<organism evidence="1 2">
    <name type="scientific">Rhizobium herbae</name>
    <dbReference type="NCBI Taxonomy" id="508661"/>
    <lineage>
        <taxon>Bacteria</taxon>
        <taxon>Pseudomonadati</taxon>
        <taxon>Pseudomonadota</taxon>
        <taxon>Alphaproteobacteria</taxon>
        <taxon>Hyphomicrobiales</taxon>
        <taxon>Rhizobiaceae</taxon>
        <taxon>Rhizobium/Agrobacterium group</taxon>
        <taxon>Rhizobium</taxon>
    </lineage>
</organism>
<sequence>MMGFRCSILYFRESSKTAILDAAGFTESTTEDSYNEEQFSGASINESSYLIWQNWRKGSLSEPDYIRISNDISLLACDVCETTMFCSTSFFRGGKQVWSVAHNPEYGLDHVSLTGDVPDTITATVTTLREEAKISQEGVDDVDFYFEVPVELFRTISGVRHDLVNSFSFYALEFKQAAPKKRFWKLWR</sequence>
<dbReference type="EMBL" id="JAGGJV010000002">
    <property type="protein sequence ID" value="MBP1857773.1"/>
    <property type="molecule type" value="Genomic_DNA"/>
</dbReference>
<reference evidence="1 2" key="1">
    <citation type="submission" date="2021-03" db="EMBL/GenBank/DDBJ databases">
        <title>Genomic Encyclopedia of Type Strains, Phase IV (KMG-IV): sequencing the most valuable type-strain genomes for metagenomic binning, comparative biology and taxonomic classification.</title>
        <authorList>
            <person name="Goeker M."/>
        </authorList>
    </citation>
    <scope>NUCLEOTIDE SEQUENCE [LARGE SCALE GENOMIC DNA]</scope>
    <source>
        <strain evidence="1 2">DSM 26427</strain>
    </source>
</reference>
<accession>A0ABS4EIL2</accession>
<keyword evidence="2" id="KW-1185">Reference proteome</keyword>
<proteinExistence type="predicted"/>
<comment type="caution">
    <text evidence="1">The sequence shown here is derived from an EMBL/GenBank/DDBJ whole genome shotgun (WGS) entry which is preliminary data.</text>
</comment>
<gene>
    <name evidence="1" type="ORF">J2Z75_001269</name>
</gene>
<dbReference type="Proteomes" id="UP000823786">
    <property type="component" value="Unassembled WGS sequence"/>
</dbReference>
<evidence type="ECO:0000313" key="2">
    <source>
        <dbReference type="Proteomes" id="UP000823786"/>
    </source>
</evidence>
<evidence type="ECO:0000313" key="1">
    <source>
        <dbReference type="EMBL" id="MBP1857773.1"/>
    </source>
</evidence>
<name>A0ABS4EIL2_9HYPH</name>
<protein>
    <submittedName>
        <fullName evidence="1">Uncharacterized protein</fullName>
    </submittedName>
</protein>